<organism evidence="3 4">
    <name type="scientific">Effrenium voratum</name>
    <dbReference type="NCBI Taxonomy" id="2562239"/>
    <lineage>
        <taxon>Eukaryota</taxon>
        <taxon>Sar</taxon>
        <taxon>Alveolata</taxon>
        <taxon>Dinophyceae</taxon>
        <taxon>Suessiales</taxon>
        <taxon>Symbiodiniaceae</taxon>
        <taxon>Effrenium</taxon>
    </lineage>
</organism>
<dbReference type="Proteomes" id="UP001178507">
    <property type="component" value="Unassembled WGS sequence"/>
</dbReference>
<feature type="region of interest" description="Disordered" evidence="2">
    <location>
        <begin position="485"/>
        <end position="509"/>
    </location>
</feature>
<keyword evidence="1" id="KW-0175">Coiled coil</keyword>
<protein>
    <submittedName>
        <fullName evidence="3">Uncharacterized protein</fullName>
    </submittedName>
</protein>
<evidence type="ECO:0000313" key="3">
    <source>
        <dbReference type="EMBL" id="CAJ1398909.1"/>
    </source>
</evidence>
<evidence type="ECO:0000313" key="4">
    <source>
        <dbReference type="Proteomes" id="UP001178507"/>
    </source>
</evidence>
<evidence type="ECO:0000256" key="2">
    <source>
        <dbReference type="SAM" id="MobiDB-lite"/>
    </source>
</evidence>
<comment type="caution">
    <text evidence="3">The sequence shown here is derived from an EMBL/GenBank/DDBJ whole genome shotgun (WGS) entry which is preliminary data.</text>
</comment>
<keyword evidence="4" id="KW-1185">Reference proteome</keyword>
<feature type="coiled-coil region" evidence="1">
    <location>
        <begin position="687"/>
        <end position="714"/>
    </location>
</feature>
<feature type="region of interest" description="Disordered" evidence="2">
    <location>
        <begin position="1"/>
        <end position="20"/>
    </location>
</feature>
<sequence>MARPEPWKELARDTLPPEKGSECRRHLHLWRDFVRHLLSSRGIIGAVDRAVVGDTCKAWATCTEHADLQGAKDARGRQARHHTFYITLTQKISLADDPEWEACVYERGTCAGATARVVRGQTVRQRLTAQRIAHLTPSQGLASLLADGTDRRDLPGLRTVEAARRRLKAVRAKRRGDAKAHCSPTVLRLVVEARNSSNSGVHYRALQTEGVAATVFILEEEVRAIRKWVDEGGSLIWSEDATYKMNCSGWCLSTIACPALHLTGGLWRTTELSLGHAWTPKESAAFCGDIKEAILGIYEERGLDLRRHVQAAFYDNSPAQRAAHRAQLQGVPYRRDLRHQVAACRRRKGPLSRGLSAWAQKSAFYPPLVFDLAAQALLDRLRVKEEYDWMSYLTDVAFSKQGQLWSAEWQCCIAVARPGFTPASVGQSKESQWAALKRCTGNLANTDLATAAPEVELALCALMHERNTQAGGDLVATLRSAPDRPAHQLLSGSSRPASRAEDPFLSSDSMGHQQWAKSAWQFAQRAPWNFHRIDQELMDFDRHYVMWKYEPSHQVDQKTAEAFAAFMRAETKPEILCAAKKLHIVKDDGSVSLAMLEEIVQELVLVSRPRTKRVQQEDCWGLPYLCSCSTFACRGQCEHDLFVQWIEGTGAVEFHSLQDFTRTDKVIKCMPQPAGRPCDAPGAWETIQAVQQKRDKARAKAAQKKRKARAAQSAAEDAIWTPRKAAKTEEADKTVAGMLAGLTHAAFMRHYEALIKVGKAKMPLGEALASGVAKAVHALHGDA</sequence>
<dbReference type="AlphaFoldDB" id="A0AA36J4G7"/>
<evidence type="ECO:0000256" key="1">
    <source>
        <dbReference type="SAM" id="Coils"/>
    </source>
</evidence>
<name>A0AA36J4G7_9DINO</name>
<feature type="non-terminal residue" evidence="3">
    <location>
        <position position="1"/>
    </location>
</feature>
<dbReference type="EMBL" id="CAUJNA010003316">
    <property type="protein sequence ID" value="CAJ1398909.1"/>
    <property type="molecule type" value="Genomic_DNA"/>
</dbReference>
<proteinExistence type="predicted"/>
<gene>
    <name evidence="3" type="ORF">EVOR1521_LOCUS22557</name>
</gene>
<reference evidence="3" key="1">
    <citation type="submission" date="2023-08" db="EMBL/GenBank/DDBJ databases">
        <authorList>
            <person name="Chen Y."/>
            <person name="Shah S."/>
            <person name="Dougan E. K."/>
            <person name="Thang M."/>
            <person name="Chan C."/>
        </authorList>
    </citation>
    <scope>NUCLEOTIDE SEQUENCE</scope>
</reference>
<accession>A0AA36J4G7</accession>